<evidence type="ECO:0000313" key="1">
    <source>
        <dbReference type="EMBL" id="PHK07215.1"/>
    </source>
</evidence>
<gene>
    <name evidence="1" type="ORF">VF08_01015</name>
</gene>
<dbReference type="EMBL" id="LAHD01000002">
    <property type="protein sequence ID" value="PHK07215.1"/>
    <property type="molecule type" value="Genomic_DNA"/>
</dbReference>
<dbReference type="Proteomes" id="UP000222310">
    <property type="component" value="Unassembled WGS sequence"/>
</dbReference>
<reference evidence="1 2" key="1">
    <citation type="submission" date="2015-02" db="EMBL/GenBank/DDBJ databases">
        <title>Nostoc linckia genome annotation.</title>
        <authorList>
            <person name="Zhou Z."/>
        </authorList>
    </citation>
    <scope>NUCLEOTIDE SEQUENCE [LARGE SCALE GENOMIC DNA]</scope>
    <source>
        <strain evidence="2">z8</strain>
    </source>
</reference>
<evidence type="ECO:0000313" key="2">
    <source>
        <dbReference type="Proteomes" id="UP000222310"/>
    </source>
</evidence>
<protein>
    <submittedName>
        <fullName evidence="1">Uncharacterized protein</fullName>
    </submittedName>
</protein>
<dbReference type="RefSeq" id="WP_099065924.1">
    <property type="nucleotide sequence ID" value="NZ_LAHD01000002.1"/>
</dbReference>
<accession>A0A9Q5ZGK2</accession>
<sequence>MNPTQKFESVICEGVEHLEDGSRRRIAYIRISHDVTLGDSVADTRLLACAPELYQALKGLVDLLETTNLKATGRIPTVAKERISKATELLSYIQGESDEQPSIEKCMEILQMSNDGKELSPRHLSLVQATIDGNLSELGQQELDRIYDLLKAGNYCDWFYGIEHLTQSHTGRVYWKGQLVESFGFDDDESEQEKAAAEEVAERCRYLESISAPICMRNVTCELDKIQFNP</sequence>
<dbReference type="GeneID" id="57092113"/>
<proteinExistence type="predicted"/>
<organism evidence="1 2">
    <name type="scientific">Nostoc linckia z8</name>
    <dbReference type="NCBI Taxonomy" id="1628746"/>
    <lineage>
        <taxon>Bacteria</taxon>
        <taxon>Bacillati</taxon>
        <taxon>Cyanobacteriota</taxon>
        <taxon>Cyanophyceae</taxon>
        <taxon>Nostocales</taxon>
        <taxon>Nostocaceae</taxon>
        <taxon>Nostoc</taxon>
    </lineage>
</organism>
<comment type="caution">
    <text evidence="1">The sequence shown here is derived from an EMBL/GenBank/DDBJ whole genome shotgun (WGS) entry which is preliminary data.</text>
</comment>
<dbReference type="AlphaFoldDB" id="A0A9Q5ZGK2"/>
<name>A0A9Q5ZGK2_NOSLI</name>